<dbReference type="HAMAP" id="MF_02213">
    <property type="entry name" value="Lipid_II_synth_GatD"/>
    <property type="match status" value="1"/>
</dbReference>
<dbReference type="Proteomes" id="UP001501319">
    <property type="component" value="Unassembled WGS sequence"/>
</dbReference>
<dbReference type="Gene3D" id="3.40.50.880">
    <property type="match status" value="1"/>
</dbReference>
<dbReference type="InterPro" id="IPR043702">
    <property type="entry name" value="Lipid_II_synth_GatD"/>
</dbReference>
<comment type="catalytic activity">
    <reaction evidence="2">
        <text>L-glutamine + H2O = L-glutamate + NH4(+)</text>
        <dbReference type="Rhea" id="RHEA:15889"/>
        <dbReference type="ChEBI" id="CHEBI:15377"/>
        <dbReference type="ChEBI" id="CHEBI:28938"/>
        <dbReference type="ChEBI" id="CHEBI:29985"/>
        <dbReference type="ChEBI" id="CHEBI:58359"/>
        <dbReference type="EC" id="3.5.1.2"/>
    </reaction>
</comment>
<organism evidence="5 6">
    <name type="scientific">Kribbella alba</name>
    <dbReference type="NCBI Taxonomy" id="190197"/>
    <lineage>
        <taxon>Bacteria</taxon>
        <taxon>Bacillati</taxon>
        <taxon>Actinomycetota</taxon>
        <taxon>Actinomycetes</taxon>
        <taxon>Propionibacteriales</taxon>
        <taxon>Kribbellaceae</taxon>
        <taxon>Kribbella</taxon>
    </lineage>
</organism>
<evidence type="ECO:0000256" key="1">
    <source>
        <dbReference type="ARBA" id="ARBA00022962"/>
    </source>
</evidence>
<reference evidence="5 6" key="1">
    <citation type="journal article" date="2019" name="Int. J. Syst. Evol. Microbiol.">
        <title>The Global Catalogue of Microorganisms (GCM) 10K type strain sequencing project: providing services to taxonomists for standard genome sequencing and annotation.</title>
        <authorList>
            <consortium name="The Broad Institute Genomics Platform"/>
            <consortium name="The Broad Institute Genome Sequencing Center for Infectious Disease"/>
            <person name="Wu L."/>
            <person name="Ma J."/>
        </authorList>
    </citation>
    <scope>NUCLEOTIDE SEQUENCE [LARGE SCALE GENOMIC DNA]</scope>
    <source>
        <strain evidence="5 6">JCM 14306</strain>
    </source>
</reference>
<dbReference type="EMBL" id="BAAANE010000011">
    <property type="protein sequence ID" value="GAA1657389.1"/>
    <property type="molecule type" value="Genomic_DNA"/>
</dbReference>
<dbReference type="EC" id="6.3.5.13" evidence="2"/>
<dbReference type="PANTHER" id="PTHR21343">
    <property type="entry name" value="DETHIOBIOTIN SYNTHETASE"/>
    <property type="match status" value="1"/>
</dbReference>
<feature type="binding site" evidence="2">
    <location>
        <position position="128"/>
    </location>
    <ligand>
        <name>substrate</name>
    </ligand>
</feature>
<feature type="active site" evidence="2">
    <location>
        <position position="190"/>
    </location>
</feature>
<keyword evidence="6" id="KW-1185">Reference proteome</keyword>
<sequence length="259" mass="27798">MTKLRIAHLYPRELNTYGDLGNIITLVKRLEWRGYEAEVLNVERGEPFDFSGADLVFGGGGQDSVQVAMGEDLCRRGEELRQLVSDGVPMLLICGSYQLFGRAFTTVARRVVPGIGVFGAETTGSSRRLVGNIAVDSPFGRLIGFENHSGETVLEPGQAALGTVRMGFGNNSTSGKEGAISGNAIGTYMHGPLLPKNPALADHLLLSALSRRHGVEELEPLNDELEHLTARVAASRPRGPSGRGPAALHRPNRLHHTAS</sequence>
<comment type="pathway">
    <text evidence="2">Cell wall biogenesis; peptidoglycan biosynthesis.</text>
</comment>
<keyword evidence="2" id="KW-0573">Peptidoglycan synthesis</keyword>
<name>A0ABN2FS47_9ACTN</name>
<dbReference type="CDD" id="cd01750">
    <property type="entry name" value="GATase1_CobQ"/>
    <property type="match status" value="1"/>
</dbReference>
<gene>
    <name evidence="2" type="primary">gatD</name>
    <name evidence="5" type="ORF">GCM10009744_57980</name>
</gene>
<keyword evidence="2" id="KW-0378">Hydrolase</keyword>
<comment type="caution">
    <text evidence="5">The sequence shown here is derived from an EMBL/GenBank/DDBJ whole genome shotgun (WGS) entry which is preliminary data.</text>
</comment>
<feature type="active site" description="Nucleophile" evidence="2">
    <location>
        <position position="94"/>
    </location>
</feature>
<evidence type="ECO:0000313" key="6">
    <source>
        <dbReference type="Proteomes" id="UP001501319"/>
    </source>
</evidence>
<comment type="function">
    <text evidence="2">The lipid II isoglutaminyl synthase complex catalyzes the formation of alpha-D-isoglutamine in the cell wall lipid II stem peptide. The GatD subunit catalyzes the hydrolysis of glutamine to glutamate and ammonia. The resulting ammonia molecule is channeled to the active site of MurT.</text>
</comment>
<dbReference type="InterPro" id="IPR029062">
    <property type="entry name" value="Class_I_gatase-like"/>
</dbReference>
<comment type="subunit">
    <text evidence="2">Forms a heterodimer with MurT.</text>
</comment>
<dbReference type="RefSeq" id="WP_344115657.1">
    <property type="nucleotide sequence ID" value="NZ_BAAANE010000011.1"/>
</dbReference>
<keyword evidence="2" id="KW-0436">Ligase</keyword>
<proteinExistence type="inferred from homology"/>
<comment type="catalytic activity">
    <reaction evidence="2">
        <text>beta-D-GlcNAc-(1-&gt;4)-Mur2Ac(oyl-L-Ala-gamma-D-Glu-L-Lys-D-Ala-D-Ala)-di-trans,octa-cis-undecaprenyl diphosphate + L-glutamine + ATP + H2O = beta-D-GlcNAc-(1-&gt;4)-Mur2Ac(oyl-L-Ala-D-isoglutaminyl-L-Lys-D-Ala-D-Ala)-di-trans,octa-cis-undecaprenyl diphosphate + L-glutamate + ADP + phosphate + H(+)</text>
        <dbReference type="Rhea" id="RHEA:57928"/>
        <dbReference type="ChEBI" id="CHEBI:15377"/>
        <dbReference type="ChEBI" id="CHEBI:15378"/>
        <dbReference type="ChEBI" id="CHEBI:29985"/>
        <dbReference type="ChEBI" id="CHEBI:30616"/>
        <dbReference type="ChEBI" id="CHEBI:43474"/>
        <dbReference type="ChEBI" id="CHEBI:58359"/>
        <dbReference type="ChEBI" id="CHEBI:60033"/>
        <dbReference type="ChEBI" id="CHEBI:62233"/>
        <dbReference type="ChEBI" id="CHEBI:456216"/>
        <dbReference type="EC" id="6.3.5.13"/>
    </reaction>
</comment>
<dbReference type="SUPFAM" id="SSF52317">
    <property type="entry name" value="Class I glutamine amidotransferase-like"/>
    <property type="match status" value="1"/>
</dbReference>
<dbReference type="PANTHER" id="PTHR21343:SF9">
    <property type="entry name" value="LIPID II ISOGLUTAMINYL SYNTHASE (GLUTAMINE-HYDROLYZING) SUBUNIT GATD"/>
    <property type="match status" value="1"/>
</dbReference>
<dbReference type="EC" id="3.5.1.2" evidence="2"/>
<evidence type="ECO:0000313" key="5">
    <source>
        <dbReference type="EMBL" id="GAA1657389.1"/>
    </source>
</evidence>
<evidence type="ECO:0000256" key="2">
    <source>
        <dbReference type="HAMAP-Rule" id="MF_02213"/>
    </source>
</evidence>
<feature type="domain" description="CobB/CobQ-like glutamine amidotransferase" evidence="4">
    <location>
        <begin position="5"/>
        <end position="197"/>
    </location>
</feature>
<dbReference type="Pfam" id="PF07685">
    <property type="entry name" value="GATase_3"/>
    <property type="match status" value="1"/>
</dbReference>
<feature type="compositionally biased region" description="Basic residues" evidence="3">
    <location>
        <begin position="250"/>
        <end position="259"/>
    </location>
</feature>
<dbReference type="InterPro" id="IPR033949">
    <property type="entry name" value="CobQ_GATase1"/>
</dbReference>
<keyword evidence="1 2" id="KW-0315">Glutamine amidotransferase</keyword>
<feature type="region of interest" description="Disordered" evidence="3">
    <location>
        <begin position="233"/>
        <end position="259"/>
    </location>
</feature>
<evidence type="ECO:0000256" key="3">
    <source>
        <dbReference type="SAM" id="MobiDB-lite"/>
    </source>
</evidence>
<keyword evidence="2" id="KW-0133">Cell shape</keyword>
<protein>
    <recommendedName>
        <fullName evidence="2">Lipid II isoglutaminyl synthase (glutamine-hydrolyzing) subunit GatD</fullName>
        <ecNumber evidence="2">6.3.5.13</ecNumber>
    </recommendedName>
    <alternativeName>
        <fullName evidence="2">Lipid II isoglutaminyl synthase glutaminase subunit</fullName>
        <ecNumber evidence="2">3.5.1.2</ecNumber>
    </alternativeName>
</protein>
<accession>A0ABN2FS47</accession>
<dbReference type="InterPro" id="IPR011698">
    <property type="entry name" value="GATase_3"/>
</dbReference>
<evidence type="ECO:0000259" key="4">
    <source>
        <dbReference type="Pfam" id="PF07685"/>
    </source>
</evidence>
<dbReference type="PROSITE" id="PS51274">
    <property type="entry name" value="GATASE_COBBQ"/>
    <property type="match status" value="1"/>
</dbReference>
<comment type="similarity">
    <text evidence="2">Belongs to the CobB/CobQ family. GatD subfamily.</text>
</comment>
<keyword evidence="2" id="KW-0961">Cell wall biogenesis/degradation</keyword>